<keyword evidence="2" id="KW-0732">Signal</keyword>
<evidence type="ECO:0000256" key="5">
    <source>
        <dbReference type="ARBA" id="ARBA00037847"/>
    </source>
</evidence>
<comment type="subcellular location">
    <subcellularLocation>
        <location evidence="5">Endomembrane system</location>
        <topology evidence="5">Single-pass membrane protein</topology>
    </subcellularLocation>
</comment>
<keyword evidence="3 6" id="KW-1133">Transmembrane helix</keyword>
<sequence length="254" mass="29731">MFLERNKTALRILISILILNFIIPPIIRAWNWREDEFQLFELATNMNKNQTDFYKWLNIKPTANTVDIGKAHRQLVLKLHPETSNEVNAKEKFEITNQVAYILRSPTLRPLYDSILENNVKIPLWKGFAYVYKRHRLFCMVIIGIAAMGVLEYIKAWDTYMTEKLAFDQFISNAKLMAQKISDKHATAKTHRSFIDLGNRTIRCEITSSKEIFIFNEKNEKVPLSSSNLLEKPSILNSVVLRIPIQFVKKHLYK</sequence>
<evidence type="ECO:0000256" key="4">
    <source>
        <dbReference type="ARBA" id="ARBA00023136"/>
    </source>
</evidence>
<dbReference type="SUPFAM" id="SSF46565">
    <property type="entry name" value="Chaperone J-domain"/>
    <property type="match status" value="1"/>
</dbReference>
<gene>
    <name evidence="8" type="ORF">INT46_006892</name>
</gene>
<dbReference type="PANTHER" id="PTHR44653:SF2">
    <property type="entry name" value="DNAJ HOMOLOG SUBFAMILY C MEMBER 1"/>
    <property type="match status" value="1"/>
</dbReference>
<evidence type="ECO:0000256" key="3">
    <source>
        <dbReference type="ARBA" id="ARBA00022989"/>
    </source>
</evidence>
<accession>A0A8H7UPU9</accession>
<dbReference type="CDD" id="cd06257">
    <property type="entry name" value="DnaJ"/>
    <property type="match status" value="1"/>
</dbReference>
<dbReference type="AlphaFoldDB" id="A0A8H7UPU9"/>
<dbReference type="PROSITE" id="PS50076">
    <property type="entry name" value="DNAJ_2"/>
    <property type="match status" value="1"/>
</dbReference>
<dbReference type="Gene3D" id="1.10.287.110">
    <property type="entry name" value="DnaJ domain"/>
    <property type="match status" value="1"/>
</dbReference>
<comment type="caution">
    <text evidence="8">The sequence shown here is derived from an EMBL/GenBank/DDBJ whole genome shotgun (WGS) entry which is preliminary data.</text>
</comment>
<reference evidence="8" key="1">
    <citation type="submission" date="2020-12" db="EMBL/GenBank/DDBJ databases">
        <title>Metabolic potential, ecology and presence of endohyphal bacteria is reflected in genomic diversity of Mucoromycotina.</title>
        <authorList>
            <person name="Muszewska A."/>
            <person name="Okrasinska A."/>
            <person name="Steczkiewicz K."/>
            <person name="Drgas O."/>
            <person name="Orlowska M."/>
            <person name="Perlinska-Lenart U."/>
            <person name="Aleksandrzak-Piekarczyk T."/>
            <person name="Szatraj K."/>
            <person name="Zielenkiewicz U."/>
            <person name="Pilsyk S."/>
            <person name="Malc E."/>
            <person name="Mieczkowski P."/>
            <person name="Kruszewska J.S."/>
            <person name="Biernat P."/>
            <person name="Pawlowska J."/>
        </authorList>
    </citation>
    <scope>NUCLEOTIDE SEQUENCE</scope>
    <source>
        <strain evidence="8">CBS 226.32</strain>
    </source>
</reference>
<evidence type="ECO:0000313" key="9">
    <source>
        <dbReference type="Proteomes" id="UP000650833"/>
    </source>
</evidence>
<dbReference type="SMART" id="SM00271">
    <property type="entry name" value="DnaJ"/>
    <property type="match status" value="1"/>
</dbReference>
<keyword evidence="1 6" id="KW-0812">Transmembrane</keyword>
<dbReference type="InterPro" id="IPR001623">
    <property type="entry name" value="DnaJ_domain"/>
</dbReference>
<name>A0A8H7UPU9_9FUNG</name>
<feature type="domain" description="J" evidence="7">
    <location>
        <begin position="52"/>
        <end position="116"/>
    </location>
</feature>
<dbReference type="InterPro" id="IPR052606">
    <property type="entry name" value="DnaJ_domain_protein"/>
</dbReference>
<dbReference type="Proteomes" id="UP000650833">
    <property type="component" value="Unassembled WGS sequence"/>
</dbReference>
<evidence type="ECO:0000256" key="1">
    <source>
        <dbReference type="ARBA" id="ARBA00022692"/>
    </source>
</evidence>
<feature type="transmembrane region" description="Helical" evidence="6">
    <location>
        <begin position="12"/>
        <end position="30"/>
    </location>
</feature>
<evidence type="ECO:0000313" key="8">
    <source>
        <dbReference type="EMBL" id="KAG2194121.1"/>
    </source>
</evidence>
<dbReference type="InterPro" id="IPR036869">
    <property type="entry name" value="J_dom_sf"/>
</dbReference>
<protein>
    <recommendedName>
        <fullName evidence="7">J domain-containing protein</fullName>
    </recommendedName>
</protein>
<dbReference type="GO" id="GO:0012505">
    <property type="term" value="C:endomembrane system"/>
    <property type="evidence" value="ECO:0007669"/>
    <property type="project" value="UniProtKB-SubCell"/>
</dbReference>
<feature type="transmembrane region" description="Helical" evidence="6">
    <location>
        <begin position="135"/>
        <end position="154"/>
    </location>
</feature>
<evidence type="ECO:0000259" key="7">
    <source>
        <dbReference type="PROSITE" id="PS50076"/>
    </source>
</evidence>
<dbReference type="Pfam" id="PF00226">
    <property type="entry name" value="DnaJ"/>
    <property type="match status" value="1"/>
</dbReference>
<dbReference type="EMBL" id="JAEPRC010000608">
    <property type="protein sequence ID" value="KAG2194121.1"/>
    <property type="molecule type" value="Genomic_DNA"/>
</dbReference>
<evidence type="ECO:0000256" key="2">
    <source>
        <dbReference type="ARBA" id="ARBA00022729"/>
    </source>
</evidence>
<dbReference type="OrthoDB" id="413400at2759"/>
<organism evidence="8 9">
    <name type="scientific">Mucor plumbeus</name>
    <dbReference type="NCBI Taxonomy" id="97098"/>
    <lineage>
        <taxon>Eukaryota</taxon>
        <taxon>Fungi</taxon>
        <taxon>Fungi incertae sedis</taxon>
        <taxon>Mucoromycota</taxon>
        <taxon>Mucoromycotina</taxon>
        <taxon>Mucoromycetes</taxon>
        <taxon>Mucorales</taxon>
        <taxon>Mucorineae</taxon>
        <taxon>Mucoraceae</taxon>
        <taxon>Mucor</taxon>
    </lineage>
</organism>
<dbReference type="PANTHER" id="PTHR44653">
    <property type="entry name" value="DNAJ HOMOLOG SUBFAMILY C MEMBER 1"/>
    <property type="match status" value="1"/>
</dbReference>
<keyword evidence="9" id="KW-1185">Reference proteome</keyword>
<evidence type="ECO:0000256" key="6">
    <source>
        <dbReference type="SAM" id="Phobius"/>
    </source>
</evidence>
<proteinExistence type="predicted"/>
<keyword evidence="4 6" id="KW-0472">Membrane</keyword>